<comment type="caution">
    <text evidence="1">The sequence shown here is derived from an EMBL/GenBank/DDBJ whole genome shotgun (WGS) entry which is preliminary data.</text>
</comment>
<sequence>MTAENKRDQFLNVSQIAAAYPISISTIWAELKRGKFPDPVMIGRKKVWRREDIAAYFTPRASRAA</sequence>
<dbReference type="Proteomes" id="UP001596060">
    <property type="component" value="Unassembled WGS sequence"/>
</dbReference>
<gene>
    <name evidence="1" type="ORF">ACFPN9_26220</name>
</gene>
<organism evidence="1 2">
    <name type="scientific">Bosea massiliensis</name>
    <dbReference type="NCBI Taxonomy" id="151419"/>
    <lineage>
        <taxon>Bacteria</taxon>
        <taxon>Pseudomonadati</taxon>
        <taxon>Pseudomonadota</taxon>
        <taxon>Alphaproteobacteria</taxon>
        <taxon>Hyphomicrobiales</taxon>
        <taxon>Boseaceae</taxon>
        <taxon>Bosea</taxon>
    </lineage>
</organism>
<dbReference type="SUPFAM" id="SSF46955">
    <property type="entry name" value="Putative DNA-binding domain"/>
    <property type="match status" value="1"/>
</dbReference>
<dbReference type="Gene3D" id="1.10.238.160">
    <property type="match status" value="1"/>
</dbReference>
<protein>
    <submittedName>
        <fullName evidence="1">Helix-turn-helix transcriptional regulator</fullName>
    </submittedName>
</protein>
<dbReference type="RefSeq" id="WP_377817908.1">
    <property type="nucleotide sequence ID" value="NZ_JBHSLU010000113.1"/>
</dbReference>
<reference evidence="2" key="1">
    <citation type="journal article" date="2019" name="Int. J. Syst. Evol. Microbiol.">
        <title>The Global Catalogue of Microorganisms (GCM) 10K type strain sequencing project: providing services to taxonomists for standard genome sequencing and annotation.</title>
        <authorList>
            <consortium name="The Broad Institute Genomics Platform"/>
            <consortium name="The Broad Institute Genome Sequencing Center for Infectious Disease"/>
            <person name="Wu L."/>
            <person name="Ma J."/>
        </authorList>
    </citation>
    <scope>NUCLEOTIDE SEQUENCE [LARGE SCALE GENOMIC DNA]</scope>
    <source>
        <strain evidence="2">CCUG 43117</strain>
    </source>
</reference>
<dbReference type="EMBL" id="JBHSLU010000113">
    <property type="protein sequence ID" value="MFC5508736.1"/>
    <property type="molecule type" value="Genomic_DNA"/>
</dbReference>
<evidence type="ECO:0000313" key="1">
    <source>
        <dbReference type="EMBL" id="MFC5508736.1"/>
    </source>
</evidence>
<accession>A0ABW0P9I8</accession>
<keyword evidence="2" id="KW-1185">Reference proteome</keyword>
<dbReference type="InterPro" id="IPR009061">
    <property type="entry name" value="DNA-bd_dom_put_sf"/>
</dbReference>
<name>A0ABW0P9I8_9HYPH</name>
<proteinExistence type="predicted"/>
<evidence type="ECO:0000313" key="2">
    <source>
        <dbReference type="Proteomes" id="UP001596060"/>
    </source>
</evidence>